<evidence type="ECO:0000256" key="6">
    <source>
        <dbReference type="ARBA" id="ARBA00022741"/>
    </source>
</evidence>
<feature type="domain" description="Arginosuccinate synthase-like N-terminal" evidence="9">
    <location>
        <begin position="6"/>
        <end position="126"/>
    </location>
</feature>
<feature type="domain" description="Arginosuccinate synthase C-terminal" evidence="10">
    <location>
        <begin position="414"/>
        <end position="544"/>
    </location>
</feature>
<dbReference type="GO" id="GO:0005737">
    <property type="term" value="C:cytoplasm"/>
    <property type="evidence" value="ECO:0007669"/>
    <property type="project" value="TreeGrafter"/>
</dbReference>
<evidence type="ECO:0000256" key="3">
    <source>
        <dbReference type="ARBA" id="ARBA00022571"/>
    </source>
</evidence>
<dbReference type="EMBL" id="JACEFI010000006">
    <property type="protein sequence ID" value="KAH0597848.1"/>
    <property type="molecule type" value="Genomic_DNA"/>
</dbReference>
<dbReference type="AlphaFoldDB" id="A0A9P8MCI4"/>
<sequence>MSDNKRVCLAYSGGLDTSVILRYLRLEGYTVVAYLGNVGQDEDWAAVEKKALALGAERMVIEDLQQEFLEELVFRGIQCNAIYEDRYLLGTSLARPVLARALVRTAQKYKCQILSHGCTGKGNEYVLAKTMALGQGQSCWSGAVLAFGQGPQLACEARTAAPAKAVRAAGQGQSRWLKSIASCEDQDRSWQVSLTSASSLGNLSSAAAILTFVFSNDEPSGASDPDSQPAMMEFRPLPLLRQVRFELAWRALDPTMSIIAPWRMPKFFNRFQGRQDLLKFAAENNIPVSSSPKSPWSLDANLAHTSAESGILEKPEMVAPKDVWTKSVDPLDAPDVPTKFSVTFKAGIPVKLDVEGGETYTNSVALFKKLNEIAGANGVGRTDIVESRYFTIPVATISPPPPKTRTCTDNITSFIGLKSRGCYDAPAHTVLRLAHVDLEGMTVDSKVRGIMSWIGNEWSQCLYNGMYFSPERELLENSIIYSQKHVNGTVNMMVYKGAAHVLSRSAPDSNLYSEEQASMDTLEGFSPEDTSGFIAIQAIRLEKYGAAKIQHGESLV</sequence>
<keyword evidence="12" id="KW-1185">Reference proteome</keyword>
<comment type="caution">
    <text evidence="11">The sequence shown here is derived from an EMBL/GenBank/DDBJ whole genome shotgun (WGS) entry which is preliminary data.</text>
</comment>
<evidence type="ECO:0000259" key="10">
    <source>
        <dbReference type="Pfam" id="PF20979"/>
    </source>
</evidence>
<reference evidence="11 12" key="1">
    <citation type="submission" date="2020-07" db="EMBL/GenBank/DDBJ databases">
        <title>Metarhizium humberi genome.</title>
        <authorList>
            <person name="Lysoe E."/>
        </authorList>
    </citation>
    <scope>NUCLEOTIDE SEQUENCE [LARGE SCALE GENOMIC DNA]</scope>
    <source>
        <strain evidence="11 12">ESALQ1638</strain>
    </source>
</reference>
<dbReference type="PANTHER" id="PTHR11587:SF2">
    <property type="entry name" value="ARGININOSUCCINATE SYNTHASE"/>
    <property type="match status" value="1"/>
</dbReference>
<dbReference type="InterPro" id="IPR014729">
    <property type="entry name" value="Rossmann-like_a/b/a_fold"/>
</dbReference>
<dbReference type="CDD" id="cd01999">
    <property type="entry name" value="ASS"/>
    <property type="match status" value="1"/>
</dbReference>
<dbReference type="Proteomes" id="UP000764110">
    <property type="component" value="Unassembled WGS sequence"/>
</dbReference>
<dbReference type="GO" id="GO:0000053">
    <property type="term" value="P:argininosuccinate metabolic process"/>
    <property type="evidence" value="ECO:0007669"/>
    <property type="project" value="TreeGrafter"/>
</dbReference>
<evidence type="ECO:0000313" key="11">
    <source>
        <dbReference type="EMBL" id="KAH0597848.1"/>
    </source>
</evidence>
<evidence type="ECO:0000256" key="2">
    <source>
        <dbReference type="ARBA" id="ARBA00012286"/>
    </source>
</evidence>
<dbReference type="GO" id="GO:0004055">
    <property type="term" value="F:argininosuccinate synthase activity"/>
    <property type="evidence" value="ECO:0007669"/>
    <property type="project" value="UniProtKB-EC"/>
</dbReference>
<dbReference type="Pfam" id="PF00764">
    <property type="entry name" value="Arginosuc_synth"/>
    <property type="match status" value="1"/>
</dbReference>
<keyword evidence="7" id="KW-0067">ATP-binding</keyword>
<gene>
    <name evidence="11" type="ORF">MHUMG1_04220</name>
</gene>
<dbReference type="Gene3D" id="3.90.1260.10">
    <property type="entry name" value="Argininosuccinate synthetase, chain A, domain 2"/>
    <property type="match status" value="1"/>
</dbReference>
<dbReference type="EC" id="6.3.4.5" evidence="2"/>
<dbReference type="PROSITE" id="PS00564">
    <property type="entry name" value="ARGININOSUCCIN_SYN_1"/>
    <property type="match status" value="1"/>
</dbReference>
<dbReference type="Gene3D" id="3.40.50.620">
    <property type="entry name" value="HUPs"/>
    <property type="match status" value="2"/>
</dbReference>
<name>A0A9P8MCI4_9HYPO</name>
<keyword evidence="5" id="KW-0028">Amino-acid biosynthesis</keyword>
<evidence type="ECO:0000256" key="5">
    <source>
        <dbReference type="ARBA" id="ARBA00022605"/>
    </source>
</evidence>
<evidence type="ECO:0000259" key="9">
    <source>
        <dbReference type="Pfam" id="PF00764"/>
    </source>
</evidence>
<evidence type="ECO:0000256" key="7">
    <source>
        <dbReference type="ARBA" id="ARBA00022840"/>
    </source>
</evidence>
<dbReference type="InterPro" id="IPR001518">
    <property type="entry name" value="Arginosuc_synth"/>
</dbReference>
<keyword evidence="6" id="KW-0547">Nucleotide-binding</keyword>
<evidence type="ECO:0000256" key="1">
    <source>
        <dbReference type="ARBA" id="ARBA00004967"/>
    </source>
</evidence>
<dbReference type="SUPFAM" id="SSF52402">
    <property type="entry name" value="Adenine nucleotide alpha hydrolases-like"/>
    <property type="match status" value="1"/>
</dbReference>
<protein>
    <recommendedName>
        <fullName evidence="2">argininosuccinate synthase</fullName>
        <ecNumber evidence="2">6.3.4.5</ecNumber>
    </recommendedName>
    <alternativeName>
        <fullName evidence="8">Citrulline--aspartate ligase</fullName>
    </alternativeName>
</protein>
<proteinExistence type="predicted"/>
<dbReference type="InterPro" id="IPR048268">
    <property type="entry name" value="Arginosuc_syn_C"/>
</dbReference>
<dbReference type="InterPro" id="IPR048267">
    <property type="entry name" value="Arginosuc_syn_N"/>
</dbReference>
<evidence type="ECO:0000313" key="12">
    <source>
        <dbReference type="Proteomes" id="UP000764110"/>
    </source>
</evidence>
<organism evidence="11 12">
    <name type="scientific">Metarhizium humberi</name>
    <dbReference type="NCBI Taxonomy" id="2596975"/>
    <lineage>
        <taxon>Eukaryota</taxon>
        <taxon>Fungi</taxon>
        <taxon>Dikarya</taxon>
        <taxon>Ascomycota</taxon>
        <taxon>Pezizomycotina</taxon>
        <taxon>Sordariomycetes</taxon>
        <taxon>Hypocreomycetidae</taxon>
        <taxon>Hypocreales</taxon>
        <taxon>Clavicipitaceae</taxon>
        <taxon>Metarhizium</taxon>
    </lineage>
</organism>
<keyword evidence="4" id="KW-0436">Ligase</keyword>
<dbReference type="FunFam" id="3.40.50.620:FF:000019">
    <property type="entry name" value="Argininosuccinate synthase"/>
    <property type="match status" value="1"/>
</dbReference>
<dbReference type="GO" id="GO:0005524">
    <property type="term" value="F:ATP binding"/>
    <property type="evidence" value="ECO:0007669"/>
    <property type="project" value="UniProtKB-KW"/>
</dbReference>
<accession>A0A9P8MCI4</accession>
<evidence type="ECO:0000256" key="8">
    <source>
        <dbReference type="ARBA" id="ARBA00029916"/>
    </source>
</evidence>
<dbReference type="InterPro" id="IPR023434">
    <property type="entry name" value="Arginosuc_synth_type_1_subfam"/>
</dbReference>
<dbReference type="PANTHER" id="PTHR11587">
    <property type="entry name" value="ARGININOSUCCINATE SYNTHASE"/>
    <property type="match status" value="1"/>
</dbReference>
<evidence type="ECO:0000256" key="4">
    <source>
        <dbReference type="ARBA" id="ARBA00022598"/>
    </source>
</evidence>
<dbReference type="GO" id="GO:0006526">
    <property type="term" value="P:L-arginine biosynthetic process"/>
    <property type="evidence" value="ECO:0007669"/>
    <property type="project" value="UniProtKB-KW"/>
</dbReference>
<keyword evidence="3" id="KW-0055">Arginine biosynthesis</keyword>
<comment type="pathway">
    <text evidence="1">Amino-acid biosynthesis; L-arginine biosynthesis; L-arginine from L-ornithine and carbamoyl phosphate: step 2/3.</text>
</comment>
<feature type="domain" description="Arginosuccinate synthase C-terminal" evidence="10">
    <location>
        <begin position="296"/>
        <end position="392"/>
    </location>
</feature>
<dbReference type="Pfam" id="PF20979">
    <property type="entry name" value="Arginosuc_syn_C"/>
    <property type="match status" value="2"/>
</dbReference>
<dbReference type="GO" id="GO:0000050">
    <property type="term" value="P:urea cycle"/>
    <property type="evidence" value="ECO:0007669"/>
    <property type="project" value="TreeGrafter"/>
</dbReference>
<dbReference type="InterPro" id="IPR018223">
    <property type="entry name" value="Arginosuc_synth_CS"/>
</dbReference>
<dbReference type="SUPFAM" id="SSF69864">
    <property type="entry name" value="Argininosuccinate synthetase, C-terminal domain"/>
    <property type="match status" value="2"/>
</dbReference>
<dbReference type="InterPro" id="IPR024074">
    <property type="entry name" value="AS_cat/multimer_dom_body"/>
</dbReference>